<dbReference type="RefSeq" id="WP_071664452.1">
    <property type="nucleotide sequence ID" value="NZ_CP009654.1"/>
</dbReference>
<feature type="signal peptide" evidence="1">
    <location>
        <begin position="1"/>
        <end position="20"/>
    </location>
</feature>
<dbReference type="STRING" id="1542390.KX01_1572"/>
<accession>A0A1J0KV57</accession>
<organism evidence="2 3">
    <name type="scientific">Francisella frigiditurris</name>
    <dbReference type="NCBI Taxonomy" id="1542390"/>
    <lineage>
        <taxon>Bacteria</taxon>
        <taxon>Pseudomonadati</taxon>
        <taxon>Pseudomonadota</taxon>
        <taxon>Gammaproteobacteria</taxon>
        <taxon>Thiotrichales</taxon>
        <taxon>Francisellaceae</taxon>
        <taxon>Francisella</taxon>
    </lineage>
</organism>
<proteinExistence type="predicted"/>
<evidence type="ECO:0000313" key="2">
    <source>
        <dbReference type="EMBL" id="APC97562.1"/>
    </source>
</evidence>
<dbReference type="EMBL" id="CP009654">
    <property type="protein sequence ID" value="APC97562.1"/>
    <property type="molecule type" value="Genomic_DNA"/>
</dbReference>
<dbReference type="KEGG" id="frc:KX01_1572"/>
<sequence length="87" mass="10078">MKKVVLLTFGLLSFATTSFGYMNMAQQNPYAMYYGPEVEQERAQGAAYVPPDREFINSRYGEYIDNKQVEFQPGDDANRLFWSYSQP</sequence>
<evidence type="ECO:0000256" key="1">
    <source>
        <dbReference type="SAM" id="SignalP"/>
    </source>
</evidence>
<dbReference type="Proteomes" id="UP000182521">
    <property type="component" value="Chromosome"/>
</dbReference>
<gene>
    <name evidence="2" type="ORF">KX01_1572</name>
</gene>
<keyword evidence="3" id="KW-1185">Reference proteome</keyword>
<dbReference type="OrthoDB" id="5604870at2"/>
<feature type="chain" id="PRO_5009614097" evidence="1">
    <location>
        <begin position="21"/>
        <end position="87"/>
    </location>
</feature>
<dbReference type="AlphaFoldDB" id="A0A1J0KV57"/>
<protein>
    <submittedName>
        <fullName evidence="2">Uncharacterized protein</fullName>
    </submittedName>
</protein>
<name>A0A1J0KV57_9GAMM</name>
<keyword evidence="1" id="KW-0732">Signal</keyword>
<evidence type="ECO:0000313" key="3">
    <source>
        <dbReference type="Proteomes" id="UP000182521"/>
    </source>
</evidence>
<reference evidence="3" key="1">
    <citation type="submission" date="2014-10" db="EMBL/GenBank/DDBJ databases">
        <authorList>
            <person name="Kuske C.R."/>
            <person name="Challacombe J.F."/>
            <person name="Daligault H.E."/>
            <person name="Davenport K.W."/>
            <person name="Johnson S.L."/>
            <person name="Siddaramappa S."/>
            <person name="Petersen J.M."/>
        </authorList>
    </citation>
    <scope>NUCLEOTIDE SEQUENCE [LARGE SCALE GENOMIC DNA]</scope>
    <source>
        <strain evidence="3">CA97-1460</strain>
    </source>
</reference>